<dbReference type="GO" id="GO:0006154">
    <property type="term" value="P:adenosine catabolic process"/>
    <property type="evidence" value="ECO:0007669"/>
    <property type="project" value="TreeGrafter"/>
</dbReference>
<dbReference type="GO" id="GO:0046103">
    <property type="term" value="P:inosine biosynthetic process"/>
    <property type="evidence" value="ECO:0007669"/>
    <property type="project" value="TreeGrafter"/>
</dbReference>
<evidence type="ECO:0000256" key="3">
    <source>
        <dbReference type="ARBA" id="ARBA00012784"/>
    </source>
</evidence>
<dbReference type="RefSeq" id="WP_121936835.1">
    <property type="nucleotide sequence ID" value="NZ_REFR01000001.1"/>
</dbReference>
<feature type="domain" description="Adenosine deaminase" evidence="7">
    <location>
        <begin position="250"/>
        <end position="475"/>
    </location>
</feature>
<comment type="similarity">
    <text evidence="2">Belongs to the metallo-dependent hydrolases superfamily. Adenosine and AMP deaminases family.</text>
</comment>
<protein>
    <recommendedName>
        <fullName evidence="3">adenosine deaminase</fullName>
        <ecNumber evidence="3">3.5.4.4</ecNumber>
    </recommendedName>
</protein>
<dbReference type="InterPro" id="IPR006330">
    <property type="entry name" value="Ado/ade_deaminase"/>
</dbReference>
<name>A0A3M0CUG2_9PROT</name>
<dbReference type="SUPFAM" id="SSF51556">
    <property type="entry name" value="Metallo-dependent hydrolases"/>
    <property type="match status" value="1"/>
</dbReference>
<dbReference type="InterPro" id="IPR032466">
    <property type="entry name" value="Metal_Hydrolase"/>
</dbReference>
<proteinExistence type="inferred from homology"/>
<dbReference type="Gene3D" id="3.20.20.140">
    <property type="entry name" value="Metal-dependent hydrolases"/>
    <property type="match status" value="1"/>
</dbReference>
<dbReference type="EC" id="3.5.4.4" evidence="3"/>
<dbReference type="PANTHER" id="PTHR11409">
    <property type="entry name" value="ADENOSINE DEAMINASE"/>
    <property type="match status" value="1"/>
</dbReference>
<evidence type="ECO:0000256" key="5">
    <source>
        <dbReference type="ARBA" id="ARBA00022801"/>
    </source>
</evidence>
<dbReference type="EMBL" id="REFR01000001">
    <property type="protein sequence ID" value="RMB13051.1"/>
    <property type="molecule type" value="Genomic_DNA"/>
</dbReference>
<sequence>MKRIARKGFGRHVWAAAGLAVRLVVCMVLGIGVAAPVAADEDDAARMLQVVRGNGPELRRFLQAFPKGGELHSHLTGAVYAETWLDWAAEDDLCLDKTYKSIVMPGKGGCDADGGITAANARLIEDARRTFIDSVSLRSFLPYAGWSGHNQFFATFARTTARPERFGDMLAAVAERAARQNILYLELMHTLGFGDIFPLVGGLEMTGDVAADYRTLMDSPFGAARGDLVAGMRGQIAAAYARKDALLGCGTDEAKAGCDVEIRLLHQVIREFEPALVFAQFILGWAAVAEEPAYVGMNLVAPEDGFIALRDYTLHMRMIDHLYRNEGARNVALHAGELTLGLVRPKQLRFHIREAIELGHAKRIGHGVAIAYEDDSHGLLAHMAENGILVEINLTSNDVILGVAGSDHPWALYRAAGVPMALSTDDEGVSRIDLTHEYQRAVTTYNLGYGDLKTLSRASIEYSFLDPEVKERLMLTLEERFRRFEAGAR</sequence>
<keyword evidence="6" id="KW-0862">Zinc</keyword>
<evidence type="ECO:0000256" key="4">
    <source>
        <dbReference type="ARBA" id="ARBA00022723"/>
    </source>
</evidence>
<comment type="caution">
    <text evidence="8">The sequence shown here is derived from an EMBL/GenBank/DDBJ whole genome shotgun (WGS) entry which is preliminary data.</text>
</comment>
<accession>A0A3M0CUG2</accession>
<organism evidence="8 9">
    <name type="scientific">Eilatimonas milleporae</name>
    <dbReference type="NCBI Taxonomy" id="911205"/>
    <lineage>
        <taxon>Bacteria</taxon>
        <taxon>Pseudomonadati</taxon>
        <taxon>Pseudomonadota</taxon>
        <taxon>Alphaproteobacteria</taxon>
        <taxon>Kordiimonadales</taxon>
        <taxon>Kordiimonadaceae</taxon>
        <taxon>Eilatimonas</taxon>
    </lineage>
</organism>
<gene>
    <name evidence="8" type="ORF">BXY39_0044</name>
</gene>
<comment type="cofactor">
    <cofactor evidence="1">
        <name>Zn(2+)</name>
        <dbReference type="ChEBI" id="CHEBI:29105"/>
    </cofactor>
</comment>
<dbReference type="Proteomes" id="UP000271227">
    <property type="component" value="Unassembled WGS sequence"/>
</dbReference>
<evidence type="ECO:0000256" key="2">
    <source>
        <dbReference type="ARBA" id="ARBA00006676"/>
    </source>
</evidence>
<dbReference type="GO" id="GO:0004000">
    <property type="term" value="F:adenosine deaminase activity"/>
    <property type="evidence" value="ECO:0007669"/>
    <property type="project" value="TreeGrafter"/>
</dbReference>
<dbReference type="GO" id="GO:0046872">
    <property type="term" value="F:metal ion binding"/>
    <property type="evidence" value="ECO:0007669"/>
    <property type="project" value="UniProtKB-KW"/>
</dbReference>
<evidence type="ECO:0000259" key="7">
    <source>
        <dbReference type="Pfam" id="PF00962"/>
    </source>
</evidence>
<keyword evidence="9" id="KW-1185">Reference proteome</keyword>
<reference evidence="8 9" key="1">
    <citation type="submission" date="2018-10" db="EMBL/GenBank/DDBJ databases">
        <title>Genomic Encyclopedia of Archaeal and Bacterial Type Strains, Phase II (KMG-II): from individual species to whole genera.</title>
        <authorList>
            <person name="Goeker M."/>
        </authorList>
    </citation>
    <scope>NUCLEOTIDE SEQUENCE [LARGE SCALE GENOMIC DNA]</scope>
    <source>
        <strain evidence="8 9">DSM 25217</strain>
    </source>
</reference>
<dbReference type="GO" id="GO:0005829">
    <property type="term" value="C:cytosol"/>
    <property type="evidence" value="ECO:0007669"/>
    <property type="project" value="TreeGrafter"/>
</dbReference>
<dbReference type="InParanoid" id="A0A3M0CUG2"/>
<dbReference type="GO" id="GO:0043103">
    <property type="term" value="P:hypoxanthine salvage"/>
    <property type="evidence" value="ECO:0007669"/>
    <property type="project" value="TreeGrafter"/>
</dbReference>
<evidence type="ECO:0000256" key="1">
    <source>
        <dbReference type="ARBA" id="ARBA00001947"/>
    </source>
</evidence>
<keyword evidence="5" id="KW-0378">Hydrolase</keyword>
<dbReference type="AlphaFoldDB" id="A0A3M0CUG2"/>
<evidence type="ECO:0000256" key="6">
    <source>
        <dbReference type="ARBA" id="ARBA00022833"/>
    </source>
</evidence>
<evidence type="ECO:0000313" key="9">
    <source>
        <dbReference type="Proteomes" id="UP000271227"/>
    </source>
</evidence>
<evidence type="ECO:0000313" key="8">
    <source>
        <dbReference type="EMBL" id="RMB13051.1"/>
    </source>
</evidence>
<keyword evidence="4" id="KW-0479">Metal-binding</keyword>
<dbReference type="PANTHER" id="PTHR11409:SF43">
    <property type="entry name" value="ADENOSINE DEAMINASE"/>
    <property type="match status" value="1"/>
</dbReference>
<dbReference type="Pfam" id="PF00962">
    <property type="entry name" value="A_deaminase"/>
    <property type="match status" value="1"/>
</dbReference>
<dbReference type="InterPro" id="IPR001365">
    <property type="entry name" value="A_deaminase_dom"/>
</dbReference>